<gene>
    <name evidence="2" type="ORF">NZH93_15150</name>
</gene>
<organism evidence="2 3">
    <name type="scientific">Umezawaea endophytica</name>
    <dbReference type="NCBI Taxonomy" id="1654476"/>
    <lineage>
        <taxon>Bacteria</taxon>
        <taxon>Bacillati</taxon>
        <taxon>Actinomycetota</taxon>
        <taxon>Actinomycetes</taxon>
        <taxon>Pseudonocardiales</taxon>
        <taxon>Pseudonocardiaceae</taxon>
        <taxon>Umezawaea</taxon>
    </lineage>
</organism>
<sequence length="90" mass="10342">MLFLIWLVLPPVYMVVIGRRYAQQCAESAYEAVWAREELRQVLDDLRAVPEPEEPVTVPLPRQHRAEPSAPPGRHRLRTDRSVLLARTGT</sequence>
<dbReference type="Proteomes" id="UP001141259">
    <property type="component" value="Unassembled WGS sequence"/>
</dbReference>
<accession>A0A9X2VKA7</accession>
<reference evidence="2" key="1">
    <citation type="submission" date="2022-08" db="EMBL/GenBank/DDBJ databases">
        <authorList>
            <person name="Tistechok S."/>
            <person name="Samborskyy M."/>
            <person name="Roman I."/>
        </authorList>
    </citation>
    <scope>NUCLEOTIDE SEQUENCE</scope>
    <source>
        <strain evidence="2">DSM 103496</strain>
    </source>
</reference>
<name>A0A9X2VKA7_9PSEU</name>
<evidence type="ECO:0000313" key="3">
    <source>
        <dbReference type="Proteomes" id="UP001141259"/>
    </source>
</evidence>
<protein>
    <submittedName>
        <fullName evidence="2">Uncharacterized protein</fullName>
    </submittedName>
</protein>
<dbReference type="RefSeq" id="WP_259623702.1">
    <property type="nucleotide sequence ID" value="NZ_JANYMP010000006.1"/>
</dbReference>
<proteinExistence type="predicted"/>
<dbReference type="EMBL" id="JANYMP010000006">
    <property type="protein sequence ID" value="MCS7478195.1"/>
    <property type="molecule type" value="Genomic_DNA"/>
</dbReference>
<evidence type="ECO:0000256" key="1">
    <source>
        <dbReference type="SAM" id="MobiDB-lite"/>
    </source>
</evidence>
<comment type="caution">
    <text evidence="2">The sequence shown here is derived from an EMBL/GenBank/DDBJ whole genome shotgun (WGS) entry which is preliminary data.</text>
</comment>
<keyword evidence="3" id="KW-1185">Reference proteome</keyword>
<feature type="region of interest" description="Disordered" evidence="1">
    <location>
        <begin position="53"/>
        <end position="90"/>
    </location>
</feature>
<evidence type="ECO:0000313" key="2">
    <source>
        <dbReference type="EMBL" id="MCS7478195.1"/>
    </source>
</evidence>
<dbReference type="AlphaFoldDB" id="A0A9X2VKA7"/>